<dbReference type="SUPFAM" id="SSF53850">
    <property type="entry name" value="Periplasmic binding protein-like II"/>
    <property type="match status" value="1"/>
</dbReference>
<dbReference type="Proteomes" id="UP000183915">
    <property type="component" value="Unassembled WGS sequence"/>
</dbReference>
<reference evidence="6 7" key="1">
    <citation type="submission" date="2016-10" db="EMBL/GenBank/DDBJ databases">
        <authorList>
            <person name="Varghese N."/>
            <person name="Submissions S."/>
        </authorList>
    </citation>
    <scope>NUCLEOTIDE SEQUENCE [LARGE SCALE GENOMIC DNA]</scope>
    <source>
        <strain evidence="6 7">BS3780</strain>
    </source>
</reference>
<evidence type="ECO:0000313" key="7">
    <source>
        <dbReference type="Proteomes" id="UP000183915"/>
    </source>
</evidence>
<gene>
    <name evidence="6" type="ORF">SAMN04490188_5919</name>
</gene>
<dbReference type="GO" id="GO:0003677">
    <property type="term" value="F:DNA binding"/>
    <property type="evidence" value="ECO:0007669"/>
    <property type="project" value="UniProtKB-KW"/>
</dbReference>
<evidence type="ECO:0000256" key="3">
    <source>
        <dbReference type="ARBA" id="ARBA00023125"/>
    </source>
</evidence>
<dbReference type="RefSeq" id="WP_018610839.1">
    <property type="nucleotide sequence ID" value="NZ_FNTT01000002.1"/>
</dbReference>
<dbReference type="EMBL" id="FNTT01000002">
    <property type="protein sequence ID" value="SEE81941.1"/>
    <property type="molecule type" value="Genomic_DNA"/>
</dbReference>
<keyword evidence="3 6" id="KW-0238">DNA-binding</keyword>
<protein>
    <submittedName>
        <fullName evidence="6">DNA-binding transcriptional regulator, LysR family</fullName>
    </submittedName>
</protein>
<evidence type="ECO:0000256" key="1">
    <source>
        <dbReference type="ARBA" id="ARBA00009437"/>
    </source>
</evidence>
<sequence length="324" mass="36558">MTDFRTLKDFIVLARVRSFSQASIHCNVTTSGLSRRITALEEWLGASLFDRARHQLELTDAGAEFHVAAVEIVELLEKTRNSVIRTQEKFRRQISIVAPHIMSRAFFPAWLPRASKQLEATRFSIDFANLPECFKHLTNRSVDFVIAFEDNHNGINEHLNKIFSPGELECLKIGREWLVPVSAPNLLGEPLNSIGSPRGEISYLHYRQDCSLGWALEKFLKVNPSLPALRKIHDSSLADGLRSMAIAGLGVAWLPLEIVRNDLERKDLVRAGNTEFDIALEINIYRRKEKLGANAEILWDNLSSMTNDSRLTVASLDTSYTSLS</sequence>
<keyword evidence="4" id="KW-0804">Transcription</keyword>
<dbReference type="PANTHER" id="PTHR30126:SF2">
    <property type="entry name" value="HTH-TYPE TRANSCRIPTIONAL REGULATOR YJIE"/>
    <property type="match status" value="1"/>
</dbReference>
<name>A0ABY0ZJQ5_9PSED</name>
<keyword evidence="2" id="KW-0805">Transcription regulation</keyword>
<evidence type="ECO:0000313" key="6">
    <source>
        <dbReference type="EMBL" id="SEE81941.1"/>
    </source>
</evidence>
<evidence type="ECO:0000256" key="2">
    <source>
        <dbReference type="ARBA" id="ARBA00023015"/>
    </source>
</evidence>
<comment type="similarity">
    <text evidence="1">Belongs to the LysR transcriptional regulatory family.</text>
</comment>
<dbReference type="InterPro" id="IPR036390">
    <property type="entry name" value="WH_DNA-bd_sf"/>
</dbReference>
<accession>A0ABY0ZJQ5</accession>
<organism evidence="6 7">
    <name type="scientific">Pseudomonas kilonensis</name>
    <dbReference type="NCBI Taxonomy" id="132476"/>
    <lineage>
        <taxon>Bacteria</taxon>
        <taxon>Pseudomonadati</taxon>
        <taxon>Pseudomonadota</taxon>
        <taxon>Gammaproteobacteria</taxon>
        <taxon>Pseudomonadales</taxon>
        <taxon>Pseudomonadaceae</taxon>
        <taxon>Pseudomonas</taxon>
    </lineage>
</organism>
<dbReference type="SUPFAM" id="SSF46785">
    <property type="entry name" value="Winged helix' DNA-binding domain"/>
    <property type="match status" value="1"/>
</dbReference>
<dbReference type="Pfam" id="PF03466">
    <property type="entry name" value="LysR_substrate"/>
    <property type="match status" value="1"/>
</dbReference>
<proteinExistence type="inferred from homology"/>
<keyword evidence="7" id="KW-1185">Reference proteome</keyword>
<dbReference type="InterPro" id="IPR005119">
    <property type="entry name" value="LysR_subst-bd"/>
</dbReference>
<dbReference type="InterPro" id="IPR036388">
    <property type="entry name" value="WH-like_DNA-bd_sf"/>
</dbReference>
<evidence type="ECO:0000256" key="4">
    <source>
        <dbReference type="ARBA" id="ARBA00023163"/>
    </source>
</evidence>
<evidence type="ECO:0000259" key="5">
    <source>
        <dbReference type="PROSITE" id="PS50931"/>
    </source>
</evidence>
<comment type="caution">
    <text evidence="6">The sequence shown here is derived from an EMBL/GenBank/DDBJ whole genome shotgun (WGS) entry which is preliminary data.</text>
</comment>
<dbReference type="InterPro" id="IPR000847">
    <property type="entry name" value="LysR_HTH_N"/>
</dbReference>
<feature type="domain" description="HTH lysR-type" evidence="5">
    <location>
        <begin position="1"/>
        <end position="59"/>
    </location>
</feature>
<dbReference type="Gene3D" id="1.10.10.10">
    <property type="entry name" value="Winged helix-like DNA-binding domain superfamily/Winged helix DNA-binding domain"/>
    <property type="match status" value="1"/>
</dbReference>
<dbReference type="Pfam" id="PF00126">
    <property type="entry name" value="HTH_1"/>
    <property type="match status" value="1"/>
</dbReference>
<dbReference type="PANTHER" id="PTHR30126">
    <property type="entry name" value="HTH-TYPE TRANSCRIPTIONAL REGULATOR"/>
    <property type="match status" value="1"/>
</dbReference>
<dbReference type="CDD" id="cd05466">
    <property type="entry name" value="PBP2_LTTR_substrate"/>
    <property type="match status" value="1"/>
</dbReference>
<dbReference type="PROSITE" id="PS50931">
    <property type="entry name" value="HTH_LYSR"/>
    <property type="match status" value="1"/>
</dbReference>